<feature type="domain" description="SusD-like N-terminal" evidence="8">
    <location>
        <begin position="83"/>
        <end position="196"/>
    </location>
</feature>
<dbReference type="InterPro" id="IPR012944">
    <property type="entry name" value="SusD_RagB_dom"/>
</dbReference>
<evidence type="ECO:0000313" key="9">
    <source>
        <dbReference type="EMBL" id="SCD21036.1"/>
    </source>
</evidence>
<evidence type="ECO:0000256" key="5">
    <source>
        <dbReference type="ARBA" id="ARBA00023237"/>
    </source>
</evidence>
<dbReference type="InterPro" id="IPR011990">
    <property type="entry name" value="TPR-like_helical_dom_sf"/>
</dbReference>
<protein>
    <submittedName>
        <fullName evidence="9">SusD family</fullName>
    </submittedName>
</protein>
<name>A0A1R3SXT1_9BACT</name>
<dbReference type="Gene3D" id="1.25.40.390">
    <property type="match status" value="1"/>
</dbReference>
<organism evidence="9 10">
    <name type="scientific">Proteiniphilum saccharofermentans</name>
    <dbReference type="NCBI Taxonomy" id="1642647"/>
    <lineage>
        <taxon>Bacteria</taxon>
        <taxon>Pseudomonadati</taxon>
        <taxon>Bacteroidota</taxon>
        <taxon>Bacteroidia</taxon>
        <taxon>Bacteroidales</taxon>
        <taxon>Dysgonomonadaceae</taxon>
        <taxon>Proteiniphilum</taxon>
    </lineage>
</organism>
<evidence type="ECO:0000256" key="2">
    <source>
        <dbReference type="ARBA" id="ARBA00006275"/>
    </source>
</evidence>
<feature type="domain" description="RagB/SusD" evidence="7">
    <location>
        <begin position="334"/>
        <end position="481"/>
    </location>
</feature>
<evidence type="ECO:0000256" key="6">
    <source>
        <dbReference type="SAM" id="SignalP"/>
    </source>
</evidence>
<dbReference type="Proteomes" id="UP000187464">
    <property type="component" value="Chromosome I"/>
</dbReference>
<dbReference type="EMBL" id="LT605205">
    <property type="protein sequence ID" value="SCD21036.1"/>
    <property type="molecule type" value="Genomic_DNA"/>
</dbReference>
<feature type="signal peptide" evidence="6">
    <location>
        <begin position="1"/>
        <end position="20"/>
    </location>
</feature>
<dbReference type="SUPFAM" id="SSF48452">
    <property type="entry name" value="TPR-like"/>
    <property type="match status" value="1"/>
</dbReference>
<sequence>MRLKTILLLTIFAVLTACHADLDIQQKSEVSANSMWQDEGDATSAMYGLYNKFRSTFSQGYMYWGEYRTGLWGDGLTGQTARDQVYQNQIPTNHGYANWEDLYTTINQANLILRYTPDIAFNSEEAKNKVLANAYYVRAFCYYWIGRVWGDAPVLLDGFESDKQDGLFPERDPADKVFQQVNDDIAQALSLVPSAITDRNLASAGSINMLKADYNLWMYKVRNGGQANLDAAATAITAVLGNSSYGLEETFSAVFENEMGKEIIFAWSYIKDEYTGGYPADYLVPSQYVSEKAIENPVKVGSHQQWCFYTEEYKAVLSEDERDQRTEVSFETYFDEPKNATFQWINKFAGEWTNGTRIFDSDIIVYRYADALLFDAEIKLAKQDLAGALVALNKIAERAYGIKDFYASGLSSTAIEEAILNERLKEFAAEGKLWWDYIRFGVAFEKNSYLEGRENELNVLLWPIAQASINRNPNLTQTPGYDK</sequence>
<dbReference type="Pfam" id="PF14322">
    <property type="entry name" value="SusD-like_3"/>
    <property type="match status" value="1"/>
</dbReference>
<keyword evidence="3 6" id="KW-0732">Signal</keyword>
<evidence type="ECO:0000259" key="8">
    <source>
        <dbReference type="Pfam" id="PF14322"/>
    </source>
</evidence>
<keyword evidence="5" id="KW-0998">Cell outer membrane</keyword>
<evidence type="ECO:0000256" key="1">
    <source>
        <dbReference type="ARBA" id="ARBA00004442"/>
    </source>
</evidence>
<proteinExistence type="inferred from homology"/>
<comment type="subcellular location">
    <subcellularLocation>
        <location evidence="1">Cell outer membrane</location>
    </subcellularLocation>
</comment>
<dbReference type="PROSITE" id="PS51257">
    <property type="entry name" value="PROKAR_LIPOPROTEIN"/>
    <property type="match status" value="1"/>
</dbReference>
<feature type="chain" id="PRO_5012345210" evidence="6">
    <location>
        <begin position="21"/>
        <end position="483"/>
    </location>
</feature>
<evidence type="ECO:0000313" key="10">
    <source>
        <dbReference type="Proteomes" id="UP000187464"/>
    </source>
</evidence>
<gene>
    <name evidence="9" type="ORF">PSM36_2231</name>
</gene>
<evidence type="ECO:0000256" key="4">
    <source>
        <dbReference type="ARBA" id="ARBA00023136"/>
    </source>
</evidence>
<comment type="similarity">
    <text evidence="2">Belongs to the SusD family.</text>
</comment>
<evidence type="ECO:0000256" key="3">
    <source>
        <dbReference type="ARBA" id="ARBA00022729"/>
    </source>
</evidence>
<dbReference type="AlphaFoldDB" id="A0A1R3SXT1"/>
<dbReference type="STRING" id="1642647.PSM36_2231"/>
<evidence type="ECO:0000259" key="7">
    <source>
        <dbReference type="Pfam" id="PF07980"/>
    </source>
</evidence>
<keyword evidence="10" id="KW-1185">Reference proteome</keyword>
<dbReference type="GO" id="GO:0009279">
    <property type="term" value="C:cell outer membrane"/>
    <property type="evidence" value="ECO:0007669"/>
    <property type="project" value="UniProtKB-SubCell"/>
</dbReference>
<keyword evidence="4" id="KW-0472">Membrane</keyword>
<dbReference type="Pfam" id="PF07980">
    <property type="entry name" value="SusD_RagB"/>
    <property type="match status" value="1"/>
</dbReference>
<reference evidence="9 10" key="1">
    <citation type="submission" date="2016-08" db="EMBL/GenBank/DDBJ databases">
        <authorList>
            <person name="Seilhamer J.J."/>
        </authorList>
    </citation>
    <scope>NUCLEOTIDE SEQUENCE [LARGE SCALE GENOMIC DNA]</scope>
    <source>
        <strain evidence="9">M3/6</strain>
    </source>
</reference>
<dbReference type="KEGG" id="psac:PSM36_2231"/>
<dbReference type="RefSeq" id="WP_076930924.1">
    <property type="nucleotide sequence ID" value="NZ_DAMBAO010000013.1"/>
</dbReference>
<accession>A0A1R3SXT1</accession>
<dbReference type="InterPro" id="IPR033985">
    <property type="entry name" value="SusD-like_N"/>
</dbReference>